<keyword evidence="5" id="KW-1185">Reference proteome</keyword>
<dbReference type="EMBL" id="JAADYS010001600">
    <property type="protein sequence ID" value="KAF4462041.1"/>
    <property type="molecule type" value="Genomic_DNA"/>
</dbReference>
<dbReference type="SUPFAM" id="SSF51735">
    <property type="entry name" value="NAD(P)-binding Rossmann-fold domains"/>
    <property type="match status" value="1"/>
</dbReference>
<dbReference type="PANTHER" id="PTHR42748:SF26">
    <property type="entry name" value="NMRA-LIKE DOMAIN-CONTAINING PROTEIN"/>
    <property type="match status" value="1"/>
</dbReference>
<proteinExistence type="inferred from homology"/>
<reference evidence="4 5" key="1">
    <citation type="submission" date="2020-01" db="EMBL/GenBank/DDBJ databases">
        <title>Identification and distribution of gene clusters putatively required for synthesis of sphingolipid metabolism inhibitors in phylogenetically diverse species of the filamentous fungus Fusarium.</title>
        <authorList>
            <person name="Kim H.-S."/>
            <person name="Busman M."/>
            <person name="Brown D.W."/>
            <person name="Divon H."/>
            <person name="Uhlig S."/>
            <person name="Proctor R.H."/>
        </authorList>
    </citation>
    <scope>NUCLEOTIDE SEQUENCE [LARGE SCALE GENOMIC DNA]</scope>
    <source>
        <strain evidence="4 5">NRRL 20459</strain>
    </source>
</reference>
<dbReference type="GO" id="GO:0005634">
    <property type="term" value="C:nucleus"/>
    <property type="evidence" value="ECO:0007669"/>
    <property type="project" value="TreeGrafter"/>
</dbReference>
<dbReference type="Gene3D" id="3.90.25.10">
    <property type="entry name" value="UDP-galactose 4-epimerase, domain 1"/>
    <property type="match status" value="1"/>
</dbReference>
<name>A0A8H4L4R2_9HYPO</name>
<accession>A0A8H4L4R2</accession>
<sequence length="332" mass="36614">MNAQKLIVVIGSTGGQGGSAVDTFLNEPGWRVRGITRNTSSAKAEALKAGGVEIVKADLDDPPSLDAAFQDAHAIFAVSDFWGIYNDPTSADKLKPGEKLNEWAKESETQQLKNVIDSAAKVPTLERLVVSSLPNIAKLSGGKYTDACHFDSKANAEDYGQQRHPDLWAKTSVFRPGFFLSNFTDLPMAQPTKREDGTVQFLTNLDIDLKLPFIVQDEDSGPLVKALVHEAPGKSLVGYREWLTMREVVHAFNELTGLKAELQQLPLEQFGFDCPPELKTEMQDTFAFSNEFGLEGRNDPTLIHPKDLNSAPQLGSVSDWLKNQDWQKVLRS</sequence>
<organism evidence="4 5">
    <name type="scientific">Fusarium albosuccineum</name>
    <dbReference type="NCBI Taxonomy" id="1237068"/>
    <lineage>
        <taxon>Eukaryota</taxon>
        <taxon>Fungi</taxon>
        <taxon>Dikarya</taxon>
        <taxon>Ascomycota</taxon>
        <taxon>Pezizomycotina</taxon>
        <taxon>Sordariomycetes</taxon>
        <taxon>Hypocreomycetidae</taxon>
        <taxon>Hypocreales</taxon>
        <taxon>Nectriaceae</taxon>
        <taxon>Fusarium</taxon>
        <taxon>Fusarium decemcellulare species complex</taxon>
    </lineage>
</organism>
<dbReference type="Pfam" id="PF05368">
    <property type="entry name" value="NmrA"/>
    <property type="match status" value="1"/>
</dbReference>
<evidence type="ECO:0000313" key="4">
    <source>
        <dbReference type="EMBL" id="KAF4462041.1"/>
    </source>
</evidence>
<comment type="caution">
    <text evidence="4">The sequence shown here is derived from an EMBL/GenBank/DDBJ whole genome shotgun (WGS) entry which is preliminary data.</text>
</comment>
<dbReference type="Gene3D" id="3.40.50.720">
    <property type="entry name" value="NAD(P)-binding Rossmann-like Domain"/>
    <property type="match status" value="1"/>
</dbReference>
<dbReference type="AlphaFoldDB" id="A0A8H4L4R2"/>
<dbReference type="InterPro" id="IPR008030">
    <property type="entry name" value="NmrA-like"/>
</dbReference>
<dbReference type="OrthoDB" id="300709at2759"/>
<dbReference type="InterPro" id="IPR051164">
    <property type="entry name" value="NmrA-like_oxidored"/>
</dbReference>
<comment type="similarity">
    <text evidence="1">Belongs to the NmrA-type oxidoreductase family.</text>
</comment>
<dbReference type="Proteomes" id="UP000554235">
    <property type="component" value="Unassembled WGS sequence"/>
</dbReference>
<keyword evidence="2" id="KW-0521">NADP</keyword>
<feature type="domain" description="NmrA-like" evidence="3">
    <location>
        <begin position="4"/>
        <end position="295"/>
    </location>
</feature>
<evidence type="ECO:0000256" key="1">
    <source>
        <dbReference type="ARBA" id="ARBA00006328"/>
    </source>
</evidence>
<evidence type="ECO:0000313" key="5">
    <source>
        <dbReference type="Proteomes" id="UP000554235"/>
    </source>
</evidence>
<evidence type="ECO:0000256" key="2">
    <source>
        <dbReference type="ARBA" id="ARBA00022857"/>
    </source>
</evidence>
<protein>
    <submittedName>
        <fullName evidence="4">Nitrogen metabolic regulation nmr</fullName>
    </submittedName>
</protein>
<evidence type="ECO:0000259" key="3">
    <source>
        <dbReference type="Pfam" id="PF05368"/>
    </source>
</evidence>
<dbReference type="InterPro" id="IPR036291">
    <property type="entry name" value="NAD(P)-bd_dom_sf"/>
</dbReference>
<dbReference type="CDD" id="cd05251">
    <property type="entry name" value="NmrA_like_SDR_a"/>
    <property type="match status" value="1"/>
</dbReference>
<gene>
    <name evidence="4" type="ORF">FALBO_11144</name>
</gene>
<dbReference type="PANTHER" id="PTHR42748">
    <property type="entry name" value="NITROGEN METABOLITE REPRESSION PROTEIN NMRA FAMILY MEMBER"/>
    <property type="match status" value="1"/>
</dbReference>